<gene>
    <name evidence="2" type="ORF">BJ982_007381</name>
</gene>
<accession>A0A7W7DFG2</accession>
<evidence type="ECO:0000313" key="3">
    <source>
        <dbReference type="Proteomes" id="UP000542210"/>
    </source>
</evidence>
<protein>
    <submittedName>
        <fullName evidence="2">Uncharacterized protein</fullName>
    </submittedName>
</protein>
<reference evidence="2 3" key="1">
    <citation type="submission" date="2020-08" db="EMBL/GenBank/DDBJ databases">
        <title>Sequencing the genomes of 1000 actinobacteria strains.</title>
        <authorList>
            <person name="Klenk H.-P."/>
        </authorList>
    </citation>
    <scope>NUCLEOTIDE SEQUENCE [LARGE SCALE GENOMIC DNA]</scope>
    <source>
        <strain evidence="2 3">DSM 45784</strain>
    </source>
</reference>
<dbReference type="RefSeq" id="WP_239122700.1">
    <property type="nucleotide sequence ID" value="NZ_BOOV01000003.1"/>
</dbReference>
<organism evidence="2 3">
    <name type="scientific">Sphaerisporangium siamense</name>
    <dbReference type="NCBI Taxonomy" id="795645"/>
    <lineage>
        <taxon>Bacteria</taxon>
        <taxon>Bacillati</taxon>
        <taxon>Actinomycetota</taxon>
        <taxon>Actinomycetes</taxon>
        <taxon>Streptosporangiales</taxon>
        <taxon>Streptosporangiaceae</taxon>
        <taxon>Sphaerisporangium</taxon>
    </lineage>
</organism>
<dbReference type="AlphaFoldDB" id="A0A7W7DFG2"/>
<feature type="compositionally biased region" description="Basic and acidic residues" evidence="1">
    <location>
        <begin position="37"/>
        <end position="60"/>
    </location>
</feature>
<proteinExistence type="predicted"/>
<dbReference type="Pfam" id="PF20060">
    <property type="entry name" value="DUF6459"/>
    <property type="match status" value="1"/>
</dbReference>
<keyword evidence="3" id="KW-1185">Reference proteome</keyword>
<feature type="compositionally biased region" description="Low complexity" evidence="1">
    <location>
        <begin position="69"/>
        <end position="78"/>
    </location>
</feature>
<name>A0A7W7DFG2_9ACTN</name>
<evidence type="ECO:0000256" key="1">
    <source>
        <dbReference type="SAM" id="MobiDB-lite"/>
    </source>
</evidence>
<dbReference type="EMBL" id="JACHND010000001">
    <property type="protein sequence ID" value="MBB4705837.1"/>
    <property type="molecule type" value="Genomic_DNA"/>
</dbReference>
<dbReference type="Proteomes" id="UP000542210">
    <property type="component" value="Unassembled WGS sequence"/>
</dbReference>
<sequence length="171" mass="18603">MPLPRLGAVPPADPPYDEERRVPAALAHGPRPRAHGPAHDPAHDRARAAPRERRRDDPGAARRGHRADGAPPGARGLRALGQALAEVLAGRRPPAGVADHLTERAYAELVRAGRMIETRRPPLAGAPHVHRPRDGVVEACLLLHCGERSRVLALRVERRGTQWLCTEFETA</sequence>
<dbReference type="InterPro" id="IPR045596">
    <property type="entry name" value="DUF6459"/>
</dbReference>
<comment type="caution">
    <text evidence="2">The sequence shown here is derived from an EMBL/GenBank/DDBJ whole genome shotgun (WGS) entry which is preliminary data.</text>
</comment>
<feature type="region of interest" description="Disordered" evidence="1">
    <location>
        <begin position="1"/>
        <end position="78"/>
    </location>
</feature>
<evidence type="ECO:0000313" key="2">
    <source>
        <dbReference type="EMBL" id="MBB4705837.1"/>
    </source>
</evidence>